<comment type="caution">
    <text evidence="1">The sequence shown here is derived from an EMBL/GenBank/DDBJ whole genome shotgun (WGS) entry which is preliminary data.</text>
</comment>
<reference evidence="1" key="1">
    <citation type="submission" date="2020-12" db="EMBL/GenBank/DDBJ databases">
        <title>Clostridium thailandense sp. nov., a novel acetogenic bacterium isolated from peat land soil in Thailand.</title>
        <authorList>
            <person name="Chaikitkaew S."/>
            <person name="Birkeland N.K."/>
        </authorList>
    </citation>
    <scope>NUCLEOTIDE SEQUENCE</scope>
    <source>
        <strain evidence="1">DSM 17425</strain>
    </source>
</reference>
<name>A0A934M1M2_9CLOT</name>
<dbReference type="AlphaFoldDB" id="A0A934M1M2"/>
<protein>
    <submittedName>
        <fullName evidence="1">Uncharacterized protein</fullName>
    </submittedName>
</protein>
<organism evidence="1 2">
    <name type="scientific">Clostridium aciditolerans</name>
    <dbReference type="NCBI Taxonomy" id="339861"/>
    <lineage>
        <taxon>Bacteria</taxon>
        <taxon>Bacillati</taxon>
        <taxon>Bacillota</taxon>
        <taxon>Clostridia</taxon>
        <taxon>Eubacteriales</taxon>
        <taxon>Clostridiaceae</taxon>
        <taxon>Clostridium</taxon>
    </lineage>
</organism>
<proteinExistence type="predicted"/>
<dbReference type="RefSeq" id="WP_211140708.1">
    <property type="nucleotide sequence ID" value="NZ_JAEEGB010000002.1"/>
</dbReference>
<evidence type="ECO:0000313" key="1">
    <source>
        <dbReference type="EMBL" id="MBI6871242.1"/>
    </source>
</evidence>
<accession>A0A934M1M2</accession>
<evidence type="ECO:0000313" key="2">
    <source>
        <dbReference type="Proteomes" id="UP000622687"/>
    </source>
</evidence>
<dbReference type="Proteomes" id="UP000622687">
    <property type="component" value="Unassembled WGS sequence"/>
</dbReference>
<gene>
    <name evidence="1" type="ORF">I6U51_00800</name>
</gene>
<keyword evidence="2" id="KW-1185">Reference proteome</keyword>
<dbReference type="EMBL" id="JAEEGB010000002">
    <property type="protein sequence ID" value="MBI6871242.1"/>
    <property type="molecule type" value="Genomic_DNA"/>
</dbReference>
<sequence>MSNIIEEVKDMYKIIKLKNFRNTPGVTFDLFPMDMVSKIDSIDRVIHKKAAVSPGPVGDVDQPWYMHQHQDDNLIVLHGRREVDIYTKEHGKVEHFTVTPDKILKNGELIYEGGAILVWSKGVFHRIVSGEEGSASLNIAVHYDGFDINTNFSVYDLNVETGEYKVIRNGFEDQK</sequence>